<dbReference type="RefSeq" id="WP_017745786.1">
    <property type="nucleotide sequence ID" value="NZ_KQ976354.1"/>
</dbReference>
<organism evidence="2 3">
    <name type="scientific">Scytonema hofmannii PCC 7110</name>
    <dbReference type="NCBI Taxonomy" id="128403"/>
    <lineage>
        <taxon>Bacteria</taxon>
        <taxon>Bacillati</taxon>
        <taxon>Cyanobacteriota</taxon>
        <taxon>Cyanophyceae</taxon>
        <taxon>Nostocales</taxon>
        <taxon>Scytonemataceae</taxon>
        <taxon>Scytonema</taxon>
    </lineage>
</organism>
<dbReference type="Proteomes" id="UP000076925">
    <property type="component" value="Unassembled WGS sequence"/>
</dbReference>
<sequence length="92" mass="11128">MNNYNKTESIEDIIKWQEELYELEKYAVSGRGMSQERMDKNVKELLDPNFNHILLEEAKVHKQKLLKNLEWTEKRIQYLTNQIEEEANNKTE</sequence>
<protein>
    <submittedName>
        <fullName evidence="2">Uncharacterized protein</fullName>
    </submittedName>
</protein>
<gene>
    <name evidence="2" type="ORF">WA1_36045</name>
</gene>
<dbReference type="OrthoDB" id="517324at2"/>
<name>A0A139X1Q6_9CYAN</name>
<keyword evidence="1" id="KW-0175">Coiled coil</keyword>
<proteinExistence type="predicted"/>
<evidence type="ECO:0000313" key="3">
    <source>
        <dbReference type="Proteomes" id="UP000076925"/>
    </source>
</evidence>
<comment type="caution">
    <text evidence="2">The sequence shown here is derived from an EMBL/GenBank/DDBJ whole genome shotgun (WGS) entry which is preliminary data.</text>
</comment>
<dbReference type="AlphaFoldDB" id="A0A139X1Q6"/>
<keyword evidence="3" id="KW-1185">Reference proteome</keyword>
<dbReference type="STRING" id="128403.WA1_36045"/>
<dbReference type="EMBL" id="ANNX02000040">
    <property type="protein sequence ID" value="KYC38596.1"/>
    <property type="molecule type" value="Genomic_DNA"/>
</dbReference>
<reference evidence="2 3" key="1">
    <citation type="journal article" date="2013" name="Genome Biol. Evol.">
        <title>Genomes of Stigonematalean cyanobacteria (subsection V) and the evolution of oxygenic photosynthesis from prokaryotes to plastids.</title>
        <authorList>
            <person name="Dagan T."/>
            <person name="Roettger M."/>
            <person name="Stucken K."/>
            <person name="Landan G."/>
            <person name="Koch R."/>
            <person name="Major P."/>
            <person name="Gould S.B."/>
            <person name="Goremykin V.V."/>
            <person name="Rippka R."/>
            <person name="Tandeau de Marsac N."/>
            <person name="Gugger M."/>
            <person name="Lockhart P.J."/>
            <person name="Allen J.F."/>
            <person name="Brune I."/>
            <person name="Maus I."/>
            <person name="Puhler A."/>
            <person name="Martin W.F."/>
        </authorList>
    </citation>
    <scope>NUCLEOTIDE SEQUENCE [LARGE SCALE GENOMIC DNA]</scope>
    <source>
        <strain evidence="2 3">PCC 7110</strain>
    </source>
</reference>
<evidence type="ECO:0000313" key="2">
    <source>
        <dbReference type="EMBL" id="KYC38596.1"/>
    </source>
</evidence>
<accession>A0A139X1Q6</accession>
<evidence type="ECO:0000256" key="1">
    <source>
        <dbReference type="SAM" id="Coils"/>
    </source>
</evidence>
<feature type="coiled-coil region" evidence="1">
    <location>
        <begin position="55"/>
        <end position="89"/>
    </location>
</feature>